<gene>
    <name evidence="3" type="ORF">HPB48_023032</name>
</gene>
<name>A0A9J6GH45_HAELO</name>
<dbReference type="InterPro" id="IPR051703">
    <property type="entry name" value="NF-kappa-B_Signaling_Reg"/>
</dbReference>
<dbReference type="SUPFAM" id="SSF52980">
    <property type="entry name" value="Restriction endonuclease-like"/>
    <property type="match status" value="1"/>
</dbReference>
<evidence type="ECO:0000313" key="4">
    <source>
        <dbReference type="Proteomes" id="UP000821853"/>
    </source>
</evidence>
<dbReference type="InterPro" id="IPR007527">
    <property type="entry name" value="Znf_SWIM"/>
</dbReference>
<organism evidence="3 4">
    <name type="scientific">Haemaphysalis longicornis</name>
    <name type="common">Bush tick</name>
    <dbReference type="NCBI Taxonomy" id="44386"/>
    <lineage>
        <taxon>Eukaryota</taxon>
        <taxon>Metazoa</taxon>
        <taxon>Ecdysozoa</taxon>
        <taxon>Arthropoda</taxon>
        <taxon>Chelicerata</taxon>
        <taxon>Arachnida</taxon>
        <taxon>Acari</taxon>
        <taxon>Parasitiformes</taxon>
        <taxon>Ixodida</taxon>
        <taxon>Ixodoidea</taxon>
        <taxon>Ixodidae</taxon>
        <taxon>Haemaphysalinae</taxon>
        <taxon>Haemaphysalis</taxon>
    </lineage>
</organism>
<dbReference type="OMA" id="THEINHA"/>
<dbReference type="OrthoDB" id="6155932at2759"/>
<dbReference type="EMBL" id="JABSTR010000007">
    <property type="protein sequence ID" value="KAH9374674.1"/>
    <property type="molecule type" value="Genomic_DNA"/>
</dbReference>
<keyword evidence="1" id="KW-0863">Zinc-finger</keyword>
<evidence type="ECO:0000259" key="2">
    <source>
        <dbReference type="PROSITE" id="PS50966"/>
    </source>
</evidence>
<dbReference type="InterPro" id="IPR011604">
    <property type="entry name" value="PDDEXK-like_dom_sf"/>
</dbReference>
<comment type="caution">
    <text evidence="3">The sequence shown here is derived from an EMBL/GenBank/DDBJ whole genome shotgun (WGS) entry which is preliminary data.</text>
</comment>
<dbReference type="Pfam" id="PF09588">
    <property type="entry name" value="YqaJ"/>
    <property type="match status" value="1"/>
</dbReference>
<dbReference type="CDD" id="cd22343">
    <property type="entry name" value="PDDEXK_lambda_exonuclease-like"/>
    <property type="match status" value="1"/>
</dbReference>
<protein>
    <recommendedName>
        <fullName evidence="2">SWIM-type domain-containing protein</fullName>
    </recommendedName>
</protein>
<dbReference type="Gene3D" id="3.90.320.10">
    <property type="match status" value="1"/>
</dbReference>
<dbReference type="InterPro" id="IPR019080">
    <property type="entry name" value="YqaJ_viral_recombinase"/>
</dbReference>
<dbReference type="GO" id="GO:0008270">
    <property type="term" value="F:zinc ion binding"/>
    <property type="evidence" value="ECO:0007669"/>
    <property type="project" value="UniProtKB-KW"/>
</dbReference>
<sequence>MDATFDRSHRLARYRSRSSKYPANEFTVYIDVADYQTVPLSPSRSRFIHYATNGIRHHTHEINHATEVAFALALIRRQRVAGPAVAVRCACYRSRKKNADPYTVNLTFTMACEVELAKCSCPAGASGYCNHLMAVLKTVVALQELGYKEPPDELAPTELPQQWRRPRKRMAPEAVMNVNWRRVGEGCLLTPLQSTAREFVVPALTEEQQRVATIKLAEGLEETNSCWADILAEAASASFVDTQCGRAFDGSAKAVQMPLLPSGFQCLVPWEQPVQAVRCELVPSYVFLPNEPSWCPVEASHMNEVLQDLKLSSEDASMLEMNTRQQARSPTWQAARANRLTASRFSSVLSRKQPWTERGIANIMRPTSFSNHIVRYGTTSEPKAVQRYMALMEHLGRPVTVHTCGLMVRPSCPWLGAAPDRVVYDPQENPPFGLVEVKCPWTKKASTLQDALSSKDFCVERLNSTPHLKVSSEYYAQVMGQMFCAGLLWTHFVVYAEAWIIVCKVTFCQNTWDAMKAKLDSFYFTHAVPYLSSLSV</sequence>
<keyword evidence="1" id="KW-0479">Metal-binding</keyword>
<dbReference type="AlphaFoldDB" id="A0A9J6GH45"/>
<evidence type="ECO:0000256" key="1">
    <source>
        <dbReference type="PROSITE-ProRule" id="PRU00325"/>
    </source>
</evidence>
<dbReference type="InterPro" id="IPR011335">
    <property type="entry name" value="Restrct_endonuc-II-like"/>
</dbReference>
<dbReference type="GO" id="GO:0006281">
    <property type="term" value="P:DNA repair"/>
    <property type="evidence" value="ECO:0007669"/>
    <property type="project" value="UniProtKB-ARBA"/>
</dbReference>
<dbReference type="PROSITE" id="PS50966">
    <property type="entry name" value="ZF_SWIM"/>
    <property type="match status" value="1"/>
</dbReference>
<proteinExistence type="predicted"/>
<dbReference type="PANTHER" id="PTHR46609:SF8">
    <property type="entry name" value="YQAJ VIRAL RECOMBINASE DOMAIN-CONTAINING PROTEIN"/>
    <property type="match status" value="1"/>
</dbReference>
<evidence type="ECO:0000313" key="3">
    <source>
        <dbReference type="EMBL" id="KAH9374674.1"/>
    </source>
</evidence>
<dbReference type="PANTHER" id="PTHR46609">
    <property type="entry name" value="EXONUCLEASE, PHAGE-TYPE/RECB, C-TERMINAL DOMAIN-CONTAINING PROTEIN"/>
    <property type="match status" value="1"/>
</dbReference>
<feature type="domain" description="SWIM-type" evidence="2">
    <location>
        <begin position="102"/>
        <end position="140"/>
    </location>
</feature>
<dbReference type="Proteomes" id="UP000821853">
    <property type="component" value="Chromosome 5"/>
</dbReference>
<accession>A0A9J6GH45</accession>
<dbReference type="VEuPathDB" id="VectorBase:HLOH_060528"/>
<reference evidence="3 4" key="1">
    <citation type="journal article" date="2020" name="Cell">
        <title>Large-Scale Comparative Analyses of Tick Genomes Elucidate Their Genetic Diversity and Vector Capacities.</title>
        <authorList>
            <consortium name="Tick Genome and Microbiome Consortium (TIGMIC)"/>
            <person name="Jia N."/>
            <person name="Wang J."/>
            <person name="Shi W."/>
            <person name="Du L."/>
            <person name="Sun Y."/>
            <person name="Zhan W."/>
            <person name="Jiang J.F."/>
            <person name="Wang Q."/>
            <person name="Zhang B."/>
            <person name="Ji P."/>
            <person name="Bell-Sakyi L."/>
            <person name="Cui X.M."/>
            <person name="Yuan T.T."/>
            <person name="Jiang B.G."/>
            <person name="Yang W.F."/>
            <person name="Lam T.T."/>
            <person name="Chang Q.C."/>
            <person name="Ding S.J."/>
            <person name="Wang X.J."/>
            <person name="Zhu J.G."/>
            <person name="Ruan X.D."/>
            <person name="Zhao L."/>
            <person name="Wei J.T."/>
            <person name="Ye R.Z."/>
            <person name="Que T.C."/>
            <person name="Du C.H."/>
            <person name="Zhou Y.H."/>
            <person name="Cheng J.X."/>
            <person name="Dai P.F."/>
            <person name="Guo W.B."/>
            <person name="Han X.H."/>
            <person name="Huang E.J."/>
            <person name="Li L.F."/>
            <person name="Wei W."/>
            <person name="Gao Y.C."/>
            <person name="Liu J.Z."/>
            <person name="Shao H.Z."/>
            <person name="Wang X."/>
            <person name="Wang C.C."/>
            <person name="Yang T.C."/>
            <person name="Huo Q.B."/>
            <person name="Li W."/>
            <person name="Chen H.Y."/>
            <person name="Chen S.E."/>
            <person name="Zhou L.G."/>
            <person name="Ni X.B."/>
            <person name="Tian J.H."/>
            <person name="Sheng Y."/>
            <person name="Liu T."/>
            <person name="Pan Y.S."/>
            <person name="Xia L.Y."/>
            <person name="Li J."/>
            <person name="Zhao F."/>
            <person name="Cao W.C."/>
        </authorList>
    </citation>
    <scope>NUCLEOTIDE SEQUENCE [LARGE SCALE GENOMIC DNA]</scope>
    <source>
        <strain evidence="3">HaeL-2018</strain>
    </source>
</reference>
<keyword evidence="4" id="KW-1185">Reference proteome</keyword>
<keyword evidence="1" id="KW-0862">Zinc</keyword>